<dbReference type="GO" id="GO:0016787">
    <property type="term" value="F:hydrolase activity"/>
    <property type="evidence" value="ECO:0007669"/>
    <property type="project" value="InterPro"/>
</dbReference>
<dbReference type="RefSeq" id="WP_172493400.1">
    <property type="nucleotide sequence ID" value="NZ_BARJ01000012.1"/>
</dbReference>
<gene>
    <name evidence="2" type="ORF">NBRC3293_2461</name>
</gene>
<evidence type="ECO:0000259" key="1">
    <source>
        <dbReference type="Pfam" id="PF07486"/>
    </source>
</evidence>
<feature type="domain" description="Cell wall hydrolase SleB" evidence="1">
    <location>
        <begin position="18"/>
        <end position="129"/>
    </location>
</feature>
<dbReference type="EMBL" id="BARJ01000012">
    <property type="protein sequence ID" value="GEM17964.1"/>
    <property type="molecule type" value="Genomic_DNA"/>
</dbReference>
<accession>A0A829X1G3</accession>
<reference evidence="2 3" key="1">
    <citation type="submission" date="2013-04" db="EMBL/GenBank/DDBJ databases">
        <title>Gluconobacter oxydans NBRC 3293 whole genome sequence.</title>
        <authorList>
            <person name="Matsutani M."/>
            <person name="Yakushi T."/>
            <person name="Matsushita K."/>
        </authorList>
    </citation>
    <scope>NUCLEOTIDE SEQUENCE [LARGE SCALE GENOMIC DNA]</scope>
    <source>
        <strain evidence="2 3">NBRC 3293</strain>
    </source>
</reference>
<proteinExistence type="predicted"/>
<dbReference type="InterPro" id="IPR042047">
    <property type="entry name" value="SleB_dom1"/>
</dbReference>
<dbReference type="Proteomes" id="UP000484858">
    <property type="component" value="Unassembled WGS sequence"/>
</dbReference>
<dbReference type="AlphaFoldDB" id="A0A829X1G3"/>
<evidence type="ECO:0000313" key="3">
    <source>
        <dbReference type="Proteomes" id="UP000484858"/>
    </source>
</evidence>
<dbReference type="Gene3D" id="1.10.10.2520">
    <property type="entry name" value="Cell wall hydrolase SleB, domain 1"/>
    <property type="match status" value="1"/>
</dbReference>
<comment type="caution">
    <text evidence="2">The sequence shown here is derived from an EMBL/GenBank/DDBJ whole genome shotgun (WGS) entry which is preliminary data.</text>
</comment>
<evidence type="ECO:0000313" key="2">
    <source>
        <dbReference type="EMBL" id="GEM17964.1"/>
    </source>
</evidence>
<dbReference type="Pfam" id="PF07486">
    <property type="entry name" value="Hydrolase_2"/>
    <property type="match status" value="1"/>
</dbReference>
<protein>
    <submittedName>
        <fullName evidence="2">Cell wall hydrolyses</fullName>
    </submittedName>
</protein>
<name>A0A829X1G3_GLUOY</name>
<sequence length="138" mass="14669">MNVAIDIAARTAWGEARGEGITGMQAVLNVIANRAAHPGWWGHDVASVCMDPGQFSCRNEGDPNLPKLKAVTDEDPLFRSATTLAGRMVAGTLPDITNGADSYFANGSPKPRWAANRAPLKVIGHHAFYRLGLTGDGK</sequence>
<dbReference type="InterPro" id="IPR011105">
    <property type="entry name" value="Cell_wall_hydrolase_SleB"/>
</dbReference>
<organism evidence="2 3">
    <name type="scientific">Gluconobacter oxydans NBRC 3293</name>
    <dbReference type="NCBI Taxonomy" id="1315969"/>
    <lineage>
        <taxon>Bacteria</taxon>
        <taxon>Pseudomonadati</taxon>
        <taxon>Pseudomonadota</taxon>
        <taxon>Alphaproteobacteria</taxon>
        <taxon>Acetobacterales</taxon>
        <taxon>Acetobacteraceae</taxon>
        <taxon>Gluconobacter</taxon>
    </lineage>
</organism>